<accession>A0A2S0MIF3</accession>
<feature type="compositionally biased region" description="Basic and acidic residues" evidence="1">
    <location>
        <begin position="1"/>
        <end position="19"/>
    </location>
</feature>
<gene>
    <name evidence="2" type="ORF">C6570_16220</name>
</gene>
<protein>
    <submittedName>
        <fullName evidence="2">Uncharacterized protein</fullName>
    </submittedName>
</protein>
<evidence type="ECO:0000256" key="1">
    <source>
        <dbReference type="SAM" id="MobiDB-lite"/>
    </source>
</evidence>
<dbReference type="RefSeq" id="WP_106704143.1">
    <property type="nucleotide sequence ID" value="NZ_CP027666.1"/>
</dbReference>
<keyword evidence="3" id="KW-1185">Reference proteome</keyword>
<dbReference type="EMBL" id="CP027666">
    <property type="protein sequence ID" value="AVO35597.1"/>
    <property type="molecule type" value="Genomic_DNA"/>
</dbReference>
<evidence type="ECO:0000313" key="3">
    <source>
        <dbReference type="Proteomes" id="UP000239709"/>
    </source>
</evidence>
<proteinExistence type="predicted"/>
<dbReference type="KEGG" id="otk:C6570_16220"/>
<evidence type="ECO:0000313" key="2">
    <source>
        <dbReference type="EMBL" id="AVO35597.1"/>
    </source>
</evidence>
<feature type="region of interest" description="Disordered" evidence="1">
    <location>
        <begin position="70"/>
        <end position="97"/>
    </location>
</feature>
<feature type="region of interest" description="Disordered" evidence="1">
    <location>
        <begin position="1"/>
        <end position="34"/>
    </location>
</feature>
<organism evidence="2 3">
    <name type="scientific">Ottowia oryzae</name>
    <dbReference type="NCBI Taxonomy" id="2109914"/>
    <lineage>
        <taxon>Bacteria</taxon>
        <taxon>Pseudomonadati</taxon>
        <taxon>Pseudomonadota</taxon>
        <taxon>Betaproteobacteria</taxon>
        <taxon>Burkholderiales</taxon>
        <taxon>Comamonadaceae</taxon>
        <taxon>Ottowia</taxon>
    </lineage>
</organism>
<dbReference type="AlphaFoldDB" id="A0A2S0MIF3"/>
<name>A0A2S0MIF3_9BURK</name>
<dbReference type="Proteomes" id="UP000239709">
    <property type="component" value="Chromosome"/>
</dbReference>
<sequence length="97" mass="10044">MSITPKDGDFAKALDDLAKAKPGPTADSATTPQPLIADEGALLQAEIDRALLPGTGRTPEELQQIAELDELPPLSDEELARQAEAAPGADGDPSTPE</sequence>
<reference evidence="2 3" key="1">
    <citation type="submission" date="2018-03" db="EMBL/GenBank/DDBJ databases">
        <title>Genome sequencing of Ottowia sp.</title>
        <authorList>
            <person name="Kim S.-J."/>
            <person name="Heo J."/>
            <person name="Kwon S.-W."/>
        </authorList>
    </citation>
    <scope>NUCLEOTIDE SEQUENCE [LARGE SCALE GENOMIC DNA]</scope>
    <source>
        <strain evidence="2 3">KADR8-3</strain>
    </source>
</reference>